<feature type="non-terminal residue" evidence="1">
    <location>
        <position position="1"/>
    </location>
</feature>
<sequence length="88" mass="10285">IDLFGINVEMGTEWIYQRDCVSYWMGRAHGMDVRLTCSGSTRRPMRIIDKKIYGFDRVQKDCGKEKVVKMAGPIPRPMKVWDESGEKW</sequence>
<name>X0U1L9_9ZZZZ</name>
<gene>
    <name evidence="1" type="ORF">S01H1_29837</name>
</gene>
<dbReference type="AlphaFoldDB" id="X0U1L9"/>
<reference evidence="1" key="1">
    <citation type="journal article" date="2014" name="Front. Microbiol.">
        <title>High frequency of phylogenetically diverse reductive dehalogenase-homologous genes in deep subseafloor sedimentary metagenomes.</title>
        <authorList>
            <person name="Kawai M."/>
            <person name="Futagami T."/>
            <person name="Toyoda A."/>
            <person name="Takaki Y."/>
            <person name="Nishi S."/>
            <person name="Hori S."/>
            <person name="Arai W."/>
            <person name="Tsubouchi T."/>
            <person name="Morono Y."/>
            <person name="Uchiyama I."/>
            <person name="Ito T."/>
            <person name="Fujiyama A."/>
            <person name="Inagaki F."/>
            <person name="Takami H."/>
        </authorList>
    </citation>
    <scope>NUCLEOTIDE SEQUENCE</scope>
    <source>
        <strain evidence="1">Expedition CK06-06</strain>
    </source>
</reference>
<dbReference type="EMBL" id="BARS01018332">
    <property type="protein sequence ID" value="GAF93271.1"/>
    <property type="molecule type" value="Genomic_DNA"/>
</dbReference>
<proteinExistence type="predicted"/>
<protein>
    <submittedName>
        <fullName evidence="1">Uncharacterized protein</fullName>
    </submittedName>
</protein>
<organism evidence="1">
    <name type="scientific">marine sediment metagenome</name>
    <dbReference type="NCBI Taxonomy" id="412755"/>
    <lineage>
        <taxon>unclassified sequences</taxon>
        <taxon>metagenomes</taxon>
        <taxon>ecological metagenomes</taxon>
    </lineage>
</organism>
<comment type="caution">
    <text evidence="1">The sequence shown here is derived from an EMBL/GenBank/DDBJ whole genome shotgun (WGS) entry which is preliminary data.</text>
</comment>
<evidence type="ECO:0000313" key="1">
    <source>
        <dbReference type="EMBL" id="GAF93271.1"/>
    </source>
</evidence>
<accession>X0U1L9</accession>